<evidence type="ECO:0000313" key="2">
    <source>
        <dbReference type="EMBL" id="KAE8263277.1"/>
    </source>
</evidence>
<organism evidence="2 3">
    <name type="scientific">Tilletia walkeri</name>
    <dbReference type="NCBI Taxonomy" id="117179"/>
    <lineage>
        <taxon>Eukaryota</taxon>
        <taxon>Fungi</taxon>
        <taxon>Dikarya</taxon>
        <taxon>Basidiomycota</taxon>
        <taxon>Ustilaginomycotina</taxon>
        <taxon>Exobasidiomycetes</taxon>
        <taxon>Tilletiales</taxon>
        <taxon>Tilletiaceae</taxon>
        <taxon>Tilletia</taxon>
    </lineage>
</organism>
<sequence length="904" mass="96922">MSTSPPARNTRAATAAAAAAESQATPSPWAADLQDALSSIRQELTSHVDSRFNTLEQRNTATDARLDKLITLFEQDRVSREPEKERPASSVAADIPRPSVEHISVSASAPATPSHTSSTVPSVLSSSAPWDHHRNRFASSTLEADEDSSPAPQSSRNISFHMSSTPTTRSDSSQGLGRVFQIKSSDIGYFDGTPEHLKIFLSRVQAVAQSERDPGWVSALLRALPLCLEAHAALWHASLNDQDRASLSSIARWSDELRLNFAAQPSISKRQARARTWAPDEEDLLGYVFSKTALLKHAFKGLKEADIVHDVVDPLPNDIQKLLKTPRDPHPTLVDLRHELRDQEHFWRVEHHRPLVRAAQLTGSLGSISRLANLANAPSASSASTSASTSEPARVHTTSTTTASAPPSRAVSRRPKGRPISEDFDPSRLDYATDPKSGKRLMRYRIPDTDDAMFCHRACRRCGGDHFDFAHEHFESQKQKSTASAHTAGLDYDYPHPPSLEKPPEPPPLPSTQSLLAPVRDDVDGSVVSKAHCNPPPADVSAEGCKSTVERVAAPVGPPVVLDGGYGSKFIASGSGGGTGPAPDQASTGEPQLFFADRPQFSTPRVLSVDESARPLAHETRRNGCIVVPPAGDSATGTGQAYRSHAPLTVQIRINDTSGPPVSSLLATGASLSTIDESLLRELGGTPSGTPIRVNGLGNSETLGWSTITFFIAAKDSHSRDVFLEFTQDFHVLPHFAPGLCLGLDFICPQSISIDARHDRALTGRYSFPTTEKVPAPYAKDADLCTRAPCFIPARTSAWVPIDSACLAPGVDYTIHPRLTLSDDEEVQLCGPVAVASHGTSHVLLTNMGSRSINLPRRTPVADAVVAHLGEAVVDSGHTFSLGSPSSPGAVMAAMSAGDFRVRG</sequence>
<feature type="compositionally biased region" description="Pro residues" evidence="1">
    <location>
        <begin position="495"/>
        <end position="510"/>
    </location>
</feature>
<feature type="compositionally biased region" description="Low complexity" evidence="1">
    <location>
        <begin position="380"/>
        <end position="410"/>
    </location>
</feature>
<dbReference type="Proteomes" id="UP000078113">
    <property type="component" value="Unassembled WGS sequence"/>
</dbReference>
<proteinExistence type="predicted"/>
<protein>
    <recommendedName>
        <fullName evidence="4">Peptidase A2 domain-containing protein</fullName>
    </recommendedName>
</protein>
<feature type="region of interest" description="Disordered" evidence="1">
    <location>
        <begin position="380"/>
        <end position="436"/>
    </location>
</feature>
<gene>
    <name evidence="2" type="ORF">A4X09_0g7269</name>
</gene>
<feature type="compositionally biased region" description="Polar residues" evidence="1">
    <location>
        <begin position="150"/>
        <end position="175"/>
    </location>
</feature>
<feature type="compositionally biased region" description="Low complexity" evidence="1">
    <location>
        <begin position="104"/>
        <end position="129"/>
    </location>
</feature>
<evidence type="ECO:0000256" key="1">
    <source>
        <dbReference type="SAM" id="MobiDB-lite"/>
    </source>
</evidence>
<dbReference type="AlphaFoldDB" id="A0A8X7T1T8"/>
<dbReference type="Gene3D" id="2.40.70.10">
    <property type="entry name" value="Acid Proteases"/>
    <property type="match status" value="1"/>
</dbReference>
<feature type="compositionally biased region" description="Basic and acidic residues" evidence="1">
    <location>
        <begin position="419"/>
        <end position="436"/>
    </location>
</feature>
<dbReference type="InterPro" id="IPR021109">
    <property type="entry name" value="Peptidase_aspartic_dom_sf"/>
</dbReference>
<feature type="region of interest" description="Disordered" evidence="1">
    <location>
        <begin position="77"/>
        <end position="176"/>
    </location>
</feature>
<name>A0A8X7T1T8_9BASI</name>
<keyword evidence="3" id="KW-1185">Reference proteome</keyword>
<evidence type="ECO:0000313" key="3">
    <source>
        <dbReference type="Proteomes" id="UP000078113"/>
    </source>
</evidence>
<evidence type="ECO:0008006" key="4">
    <source>
        <dbReference type="Google" id="ProtNLM"/>
    </source>
</evidence>
<accession>A0A8X7T1T8</accession>
<feature type="region of interest" description="Disordered" evidence="1">
    <location>
        <begin position="1"/>
        <end position="27"/>
    </location>
</feature>
<feature type="region of interest" description="Disordered" evidence="1">
    <location>
        <begin position="478"/>
        <end position="516"/>
    </location>
</feature>
<feature type="compositionally biased region" description="Basic and acidic residues" evidence="1">
    <location>
        <begin position="77"/>
        <end position="87"/>
    </location>
</feature>
<dbReference type="EMBL" id="LWDG02000673">
    <property type="protein sequence ID" value="KAE8263277.1"/>
    <property type="molecule type" value="Genomic_DNA"/>
</dbReference>
<reference evidence="2" key="1">
    <citation type="submission" date="2016-04" db="EMBL/GenBank/DDBJ databases">
        <authorList>
            <person name="Nguyen H.D."/>
            <person name="Samba Siva P."/>
            <person name="Cullis J."/>
            <person name="Levesque C.A."/>
            <person name="Hambleton S."/>
        </authorList>
    </citation>
    <scope>NUCLEOTIDE SEQUENCE</scope>
    <source>
        <strain evidence="2">DAOMC 236422</strain>
    </source>
</reference>
<comment type="caution">
    <text evidence="2">The sequence shown here is derived from an EMBL/GenBank/DDBJ whole genome shotgun (WGS) entry which is preliminary data.</text>
</comment>
<reference evidence="2" key="2">
    <citation type="journal article" date="2019" name="IMA Fungus">
        <title>Genome sequencing and comparison of five Tilletia species to identify candidate genes for the detection of regulated species infecting wheat.</title>
        <authorList>
            <person name="Nguyen H.D.T."/>
            <person name="Sultana T."/>
            <person name="Kesanakurti P."/>
            <person name="Hambleton S."/>
        </authorList>
    </citation>
    <scope>NUCLEOTIDE SEQUENCE</scope>
    <source>
        <strain evidence="2">DAOMC 236422</strain>
    </source>
</reference>